<evidence type="ECO:0000313" key="12">
    <source>
        <dbReference type="Proteomes" id="UP000215223"/>
    </source>
</evidence>
<reference evidence="11 12" key="1">
    <citation type="submission" date="2017-07" db="EMBL/GenBank/DDBJ databases">
        <title>Amycolatopsis thailandensis Genome sequencing and assembly.</title>
        <authorList>
            <person name="Kaur N."/>
            <person name="Mayilraj S."/>
        </authorList>
    </citation>
    <scope>NUCLEOTIDE SEQUENCE [LARGE SCALE GENOMIC DNA]</scope>
    <source>
        <strain evidence="11 12">JCM 16380</strain>
    </source>
</reference>
<keyword evidence="6 9" id="KW-0812">Transmembrane</keyword>
<feature type="transmembrane region" description="Helical" evidence="9">
    <location>
        <begin position="361"/>
        <end position="381"/>
    </location>
</feature>
<dbReference type="GO" id="GO:0031177">
    <property type="term" value="F:phosphopantetheine binding"/>
    <property type="evidence" value="ECO:0007669"/>
    <property type="project" value="InterPro"/>
</dbReference>
<evidence type="ECO:0000256" key="2">
    <source>
        <dbReference type="ARBA" id="ARBA00022448"/>
    </source>
</evidence>
<dbReference type="Gene3D" id="1.10.1200.10">
    <property type="entry name" value="ACP-like"/>
    <property type="match status" value="1"/>
</dbReference>
<dbReference type="Pfam" id="PF05977">
    <property type="entry name" value="MFS_3"/>
    <property type="match status" value="1"/>
</dbReference>
<feature type="transmembrane region" description="Helical" evidence="9">
    <location>
        <begin position="239"/>
        <end position="264"/>
    </location>
</feature>
<dbReference type="CDD" id="cd06173">
    <property type="entry name" value="MFS_MefA_like"/>
    <property type="match status" value="1"/>
</dbReference>
<feature type="transmembrane region" description="Helical" evidence="9">
    <location>
        <begin position="30"/>
        <end position="51"/>
    </location>
</feature>
<dbReference type="Proteomes" id="UP000215223">
    <property type="component" value="Unassembled WGS sequence"/>
</dbReference>
<sequence>MLLAGGISAFGSQMSMLALPWFVLEQTGSAGRAGLVFAAQILPTALLGLLGGEVVQRFGPRRVMVCCDAARAPVIALVPVLHAAQVLSFGLLLGIVVVLGVFTIPYLAAQRLLGTELTHDDAVAVTKVNSVLEGTVNLAAFAGPAVAGLLLTTLSPGQVLLADAATYAVSALLLSAVPAVGSARGTVEAPRGLLAGLGYLRGDRFLGMAALSSVLYGLLFRMLWIALPLLAFRRFDGDPAVGGLLVACSGAGAVLGSITAYAVASRFPPRLLAAGAAVVIALPLWVLVTGATLPWLLAALALSAAAVPVLNAPYFTLLTTRVPPVWRPKVLQAVITVNALGGPAGFLLAGFLIDRAGLDPVLYLVAMVATFASAVFVTAAWRAGPTPDTGKAVPMNENAPTVERTRAETAAVILELYRAALDNDALTADSDFFEADGDSMAAFELTVGVLRELGVDLSVGAVFTHPSPSLLTDAVLAVAAGRA</sequence>
<feature type="transmembrane region" description="Helical" evidence="9">
    <location>
        <begin position="205"/>
        <end position="227"/>
    </location>
</feature>
<evidence type="ECO:0000256" key="9">
    <source>
        <dbReference type="SAM" id="Phobius"/>
    </source>
</evidence>
<feature type="domain" description="Carrier" evidence="10">
    <location>
        <begin position="404"/>
        <end position="479"/>
    </location>
</feature>
<protein>
    <submittedName>
        <fullName evidence="11">MFS transporter</fullName>
    </submittedName>
</protein>
<keyword evidence="4" id="KW-1003">Cell membrane</keyword>
<dbReference type="SMART" id="SM00823">
    <property type="entry name" value="PKS_PP"/>
    <property type="match status" value="1"/>
</dbReference>
<evidence type="ECO:0000256" key="4">
    <source>
        <dbReference type="ARBA" id="ARBA00022475"/>
    </source>
</evidence>
<keyword evidence="8 9" id="KW-0472">Membrane</keyword>
<keyword evidence="3" id="KW-0596">Phosphopantetheine</keyword>
<dbReference type="PROSITE" id="PS50075">
    <property type="entry name" value="CARRIER"/>
    <property type="match status" value="1"/>
</dbReference>
<comment type="caution">
    <text evidence="11">The sequence shown here is derived from an EMBL/GenBank/DDBJ whole genome shotgun (WGS) entry which is preliminary data.</text>
</comment>
<dbReference type="PANTHER" id="PTHR23513:SF6">
    <property type="entry name" value="MAJOR FACILITATOR SUPERFAMILY ASSOCIATED DOMAIN-CONTAINING PROTEIN"/>
    <property type="match status" value="1"/>
</dbReference>
<keyword evidence="5" id="KW-0597">Phosphoprotein</keyword>
<keyword evidence="2" id="KW-0813">Transport</keyword>
<dbReference type="PANTHER" id="PTHR23513">
    <property type="entry name" value="INTEGRAL MEMBRANE EFFLUX PROTEIN-RELATED"/>
    <property type="match status" value="1"/>
</dbReference>
<keyword evidence="7 9" id="KW-1133">Transmembrane helix</keyword>
<dbReference type="InterPro" id="IPR009081">
    <property type="entry name" value="PP-bd_ACP"/>
</dbReference>
<feature type="transmembrane region" description="Helical" evidence="9">
    <location>
        <begin position="164"/>
        <end position="184"/>
    </location>
</feature>
<dbReference type="SUPFAM" id="SSF103473">
    <property type="entry name" value="MFS general substrate transporter"/>
    <property type="match status" value="1"/>
</dbReference>
<gene>
    <name evidence="11" type="ORF">CFP71_19000</name>
</gene>
<evidence type="ECO:0000313" key="11">
    <source>
        <dbReference type="EMBL" id="OXM54807.1"/>
    </source>
</evidence>
<dbReference type="InterPro" id="IPR036736">
    <property type="entry name" value="ACP-like_sf"/>
</dbReference>
<evidence type="ECO:0000256" key="6">
    <source>
        <dbReference type="ARBA" id="ARBA00022692"/>
    </source>
</evidence>
<comment type="subcellular location">
    <subcellularLocation>
        <location evidence="1">Cell membrane</location>
        <topology evidence="1">Multi-pass membrane protein</topology>
    </subcellularLocation>
</comment>
<feature type="transmembrane region" description="Helical" evidence="9">
    <location>
        <begin position="87"/>
        <end position="109"/>
    </location>
</feature>
<evidence type="ECO:0000256" key="5">
    <source>
        <dbReference type="ARBA" id="ARBA00022553"/>
    </source>
</evidence>
<dbReference type="Pfam" id="PF00550">
    <property type="entry name" value="PP-binding"/>
    <property type="match status" value="1"/>
</dbReference>
<keyword evidence="12" id="KW-1185">Reference proteome</keyword>
<accession>A0A229S795</accession>
<evidence type="ECO:0000256" key="1">
    <source>
        <dbReference type="ARBA" id="ARBA00004651"/>
    </source>
</evidence>
<evidence type="ECO:0000256" key="7">
    <source>
        <dbReference type="ARBA" id="ARBA00022989"/>
    </source>
</evidence>
<evidence type="ECO:0000259" key="10">
    <source>
        <dbReference type="PROSITE" id="PS50075"/>
    </source>
</evidence>
<feature type="transmembrane region" description="Helical" evidence="9">
    <location>
        <begin position="330"/>
        <end position="349"/>
    </location>
</feature>
<feature type="transmembrane region" description="Helical" evidence="9">
    <location>
        <begin position="271"/>
        <end position="288"/>
    </location>
</feature>
<evidence type="ECO:0000256" key="3">
    <source>
        <dbReference type="ARBA" id="ARBA00022450"/>
    </source>
</evidence>
<dbReference type="EMBL" id="NMQT01000066">
    <property type="protein sequence ID" value="OXM54807.1"/>
    <property type="molecule type" value="Genomic_DNA"/>
</dbReference>
<organism evidence="11 12">
    <name type="scientific">Amycolatopsis thailandensis</name>
    <dbReference type="NCBI Taxonomy" id="589330"/>
    <lineage>
        <taxon>Bacteria</taxon>
        <taxon>Bacillati</taxon>
        <taxon>Actinomycetota</taxon>
        <taxon>Actinomycetes</taxon>
        <taxon>Pseudonocardiales</taxon>
        <taxon>Pseudonocardiaceae</taxon>
        <taxon>Amycolatopsis</taxon>
    </lineage>
</organism>
<evidence type="ECO:0000256" key="8">
    <source>
        <dbReference type="ARBA" id="ARBA00023136"/>
    </source>
</evidence>
<dbReference type="AlphaFoldDB" id="A0A229S795"/>
<name>A0A229S795_9PSEU</name>
<dbReference type="GO" id="GO:0005886">
    <property type="term" value="C:plasma membrane"/>
    <property type="evidence" value="ECO:0007669"/>
    <property type="project" value="UniProtKB-SubCell"/>
</dbReference>
<proteinExistence type="predicted"/>
<dbReference type="InterPro" id="IPR010290">
    <property type="entry name" value="TM_effector"/>
</dbReference>
<feature type="transmembrane region" description="Helical" evidence="9">
    <location>
        <begin position="294"/>
        <end position="318"/>
    </location>
</feature>
<dbReference type="InterPro" id="IPR020806">
    <property type="entry name" value="PKS_PP-bd"/>
</dbReference>
<dbReference type="SUPFAM" id="SSF47336">
    <property type="entry name" value="ACP-like"/>
    <property type="match status" value="1"/>
</dbReference>
<dbReference type="InterPro" id="IPR036259">
    <property type="entry name" value="MFS_trans_sf"/>
</dbReference>
<dbReference type="Gene3D" id="1.20.1250.20">
    <property type="entry name" value="MFS general substrate transporter like domains"/>
    <property type="match status" value="1"/>
</dbReference>